<reference evidence="2 3" key="1">
    <citation type="journal article" date="2014" name="Mol. Biol. Evol.">
        <title>Massive expansion of Ubiquitination-related gene families within the Chlamydiae.</title>
        <authorList>
            <person name="Domman D."/>
            <person name="Collingro A."/>
            <person name="Lagkouvardos I."/>
            <person name="Gehre L."/>
            <person name="Weinmaier T."/>
            <person name="Rattei T."/>
            <person name="Subtil A."/>
            <person name="Horn M."/>
        </authorList>
    </citation>
    <scope>NUCLEOTIDE SEQUENCE [LARGE SCALE GENOMIC DNA]</scope>
    <source>
        <strain evidence="2 3">EI2</strain>
    </source>
</reference>
<sequence>MISNTNFQSVTDLQSITEGAYRIYGCLTDGQFNYKKAIQESNNLYQEGVQLAIAEVNTKPIIEEIVSPVVCTLNDIVSLGSTQHLVSFHQSLSKTYRIFIELTWYRCWCQGSLPTLNETRDTIMENSKRILSVLPKKEIGARFEYRCAEQAAKCLVPVKSIWKKFCNHLLNIGESAEGVSFFGVIKGFQELNKDVKKDWLQAWYPYIHELRWLSANIKTQEDFENIIETKLEEFQEKGKKYTVCLALIFVDLIKNPEVTENVRKLAAKGLADLFLLKDQDRLSTLTEFALEKFPQVKLFQKTVKNEDRYWKTRSLIMQSLEELSKDDAHKDYIQDTLKSLVKVQNESIHIEEKNEIQKSLKILKEDHEEFQKAIEEDLAILAAKKGKKQRGEGDIEKLEAKLENDLEEKGNVERDLEAMHLVEKALEELHEEEQEYENRLAVIWNSYNQ</sequence>
<organism evidence="2 3">
    <name type="scientific">Candidatus Protochlamydia amoebophila</name>
    <dbReference type="NCBI Taxonomy" id="362787"/>
    <lineage>
        <taxon>Bacteria</taxon>
        <taxon>Pseudomonadati</taxon>
        <taxon>Chlamydiota</taxon>
        <taxon>Chlamydiia</taxon>
        <taxon>Parachlamydiales</taxon>
        <taxon>Parachlamydiaceae</taxon>
        <taxon>Candidatus Protochlamydia</taxon>
    </lineage>
</organism>
<name>A0A0C1JVA2_9BACT</name>
<dbReference type="EMBL" id="JSAN01000011">
    <property type="protein sequence ID" value="KIC74346.1"/>
    <property type="molecule type" value="Genomic_DNA"/>
</dbReference>
<protein>
    <submittedName>
        <fullName evidence="2">Uncharacterized protein</fullName>
    </submittedName>
</protein>
<keyword evidence="1" id="KW-0175">Coiled coil</keyword>
<dbReference type="Proteomes" id="UP000031465">
    <property type="component" value="Unassembled WGS sequence"/>
</dbReference>
<proteinExistence type="predicted"/>
<comment type="caution">
    <text evidence="2">The sequence shown here is derived from an EMBL/GenBank/DDBJ whole genome shotgun (WGS) entry which is preliminary data.</text>
</comment>
<dbReference type="PATRIC" id="fig|362787.3.peg.69"/>
<evidence type="ECO:0000313" key="2">
    <source>
        <dbReference type="EMBL" id="KIC74346.1"/>
    </source>
</evidence>
<dbReference type="AlphaFoldDB" id="A0A0C1JVA2"/>
<feature type="coiled-coil region" evidence="1">
    <location>
        <begin position="353"/>
        <end position="442"/>
    </location>
</feature>
<evidence type="ECO:0000313" key="3">
    <source>
        <dbReference type="Proteomes" id="UP000031465"/>
    </source>
</evidence>
<dbReference type="RefSeq" id="WP_039355809.1">
    <property type="nucleotide sequence ID" value="NZ_JSAN01000011.1"/>
</dbReference>
<accession>A0A0C1JVA2</accession>
<gene>
    <name evidence="2" type="ORF">DB44_AL00400</name>
</gene>
<evidence type="ECO:0000256" key="1">
    <source>
        <dbReference type="SAM" id="Coils"/>
    </source>
</evidence>